<dbReference type="SUPFAM" id="SSF46785">
    <property type="entry name" value="Winged helix' DNA-binding domain"/>
    <property type="match status" value="1"/>
</dbReference>
<evidence type="ECO:0000313" key="5">
    <source>
        <dbReference type="EMBL" id="SQH74464.1"/>
    </source>
</evidence>
<dbReference type="Proteomes" id="UP000250123">
    <property type="component" value="Chromosome SHEWBE"/>
</dbReference>
<keyword evidence="3" id="KW-0804">Transcription</keyword>
<gene>
    <name evidence="5" type="ORF">SHEWBE_0475</name>
</gene>
<evidence type="ECO:0000313" key="6">
    <source>
        <dbReference type="Proteomes" id="UP000250123"/>
    </source>
</evidence>
<dbReference type="EMBL" id="LS483452">
    <property type="protein sequence ID" value="SQH74464.1"/>
    <property type="molecule type" value="Genomic_DNA"/>
</dbReference>
<dbReference type="KEGG" id="sbk:SHEWBE_0475"/>
<evidence type="ECO:0000259" key="4">
    <source>
        <dbReference type="PROSITE" id="PS50949"/>
    </source>
</evidence>
<reference evidence="6" key="1">
    <citation type="submission" date="2018-06" db="EMBL/GenBank/DDBJ databases">
        <authorList>
            <person name="Cea G.-C."/>
            <person name="William W."/>
        </authorList>
    </citation>
    <scope>NUCLEOTIDE SEQUENCE [LARGE SCALE GENOMIC DNA]</scope>
    <source>
        <strain evidence="6">DB21MT-2</strain>
    </source>
</reference>
<accession>A0A330LYG9</accession>
<keyword evidence="1" id="KW-0805">Transcription regulation</keyword>
<evidence type="ECO:0000256" key="2">
    <source>
        <dbReference type="ARBA" id="ARBA00023125"/>
    </source>
</evidence>
<dbReference type="Gene3D" id="1.10.10.10">
    <property type="entry name" value="Winged helix-like DNA-binding domain superfamily/Winged helix DNA-binding domain"/>
    <property type="match status" value="1"/>
</dbReference>
<organism evidence="5 6">
    <name type="scientific">Shewanella benthica</name>
    <dbReference type="NCBI Taxonomy" id="43661"/>
    <lineage>
        <taxon>Bacteria</taxon>
        <taxon>Pseudomonadati</taxon>
        <taxon>Pseudomonadota</taxon>
        <taxon>Gammaproteobacteria</taxon>
        <taxon>Alteromonadales</taxon>
        <taxon>Shewanellaceae</taxon>
        <taxon>Shewanella</taxon>
    </lineage>
</organism>
<dbReference type="GO" id="GO:0003700">
    <property type="term" value="F:DNA-binding transcription factor activity"/>
    <property type="evidence" value="ECO:0007669"/>
    <property type="project" value="InterPro"/>
</dbReference>
<dbReference type="PROSITE" id="PS50949">
    <property type="entry name" value="HTH_GNTR"/>
    <property type="match status" value="1"/>
</dbReference>
<feature type="domain" description="HTH gntR-type" evidence="4">
    <location>
        <begin position="13"/>
        <end position="81"/>
    </location>
</feature>
<evidence type="ECO:0000256" key="3">
    <source>
        <dbReference type="ARBA" id="ARBA00023163"/>
    </source>
</evidence>
<keyword evidence="2" id="KW-0238">DNA-binding</keyword>
<sequence length="122" mass="13649">MLALINVNPSSGEPIYRQLSEQIVRLIVGGQLETEQVLPSVRKMAEHLSVNPMTVSRAVQQLVKQGWLERRRGQATRVAKREPSETTSSAQLLKPEVDELVSQAKQLGISRDELMGLIDTCW</sequence>
<dbReference type="GO" id="GO:0003677">
    <property type="term" value="F:DNA binding"/>
    <property type="evidence" value="ECO:0007669"/>
    <property type="project" value="UniProtKB-KW"/>
</dbReference>
<dbReference type="OrthoDB" id="162505at2"/>
<dbReference type="PANTHER" id="PTHR38445:SF7">
    <property type="entry name" value="GNTR-FAMILY TRANSCRIPTIONAL REGULATOR"/>
    <property type="match status" value="1"/>
</dbReference>
<dbReference type="AlphaFoldDB" id="A0A330LYG9"/>
<evidence type="ECO:0000256" key="1">
    <source>
        <dbReference type="ARBA" id="ARBA00023015"/>
    </source>
</evidence>
<proteinExistence type="predicted"/>
<dbReference type="InterPro" id="IPR036388">
    <property type="entry name" value="WH-like_DNA-bd_sf"/>
</dbReference>
<name>A0A330LYG9_9GAMM</name>
<protein>
    <submittedName>
        <fullName evidence="5">Transcriptional regulator, GntR family protein</fullName>
    </submittedName>
</protein>
<dbReference type="PANTHER" id="PTHR38445">
    <property type="entry name" value="HTH-TYPE TRANSCRIPTIONAL REPRESSOR YTRA"/>
    <property type="match status" value="1"/>
</dbReference>
<dbReference type="CDD" id="cd07377">
    <property type="entry name" value="WHTH_GntR"/>
    <property type="match status" value="1"/>
</dbReference>
<dbReference type="Pfam" id="PF00392">
    <property type="entry name" value="GntR"/>
    <property type="match status" value="1"/>
</dbReference>
<dbReference type="SMART" id="SM00345">
    <property type="entry name" value="HTH_GNTR"/>
    <property type="match status" value="1"/>
</dbReference>
<dbReference type="RefSeq" id="WP_112351282.1">
    <property type="nucleotide sequence ID" value="NZ_LS483452.1"/>
</dbReference>
<dbReference type="InterPro" id="IPR000524">
    <property type="entry name" value="Tscrpt_reg_HTH_GntR"/>
</dbReference>
<dbReference type="InterPro" id="IPR036390">
    <property type="entry name" value="WH_DNA-bd_sf"/>
</dbReference>